<dbReference type="InterPro" id="IPR050248">
    <property type="entry name" value="Polysacc_deacetylase_ArnD"/>
</dbReference>
<dbReference type="PANTHER" id="PTHR10587:SF134">
    <property type="entry name" value="SECRETED PROTEIN"/>
    <property type="match status" value="1"/>
</dbReference>
<name>A0A212KJK2_9BACT</name>
<dbReference type="InterPro" id="IPR011330">
    <property type="entry name" value="Glyco_hydro/deAcase_b/a-brl"/>
</dbReference>
<sequence>MFSSVSLVLRLRHTVAVSAGVFCILAGISVASIAADAASTAPAIASSAPAPSWAPDAQDARKALRNDATPPAKREPSVMLPPLGPDAVGTIRRVALADGAKVVALTFDLCELDTVTTGCDMDILGFLRAEHIPATLFMGGKWMRTHSRRVLQIMTEPQFEIANHAWSHGNFALLSPAGLRAQVLWTQAQYELLREEALREARAQDRPEPVIQPVPTLFRLPYGRCSDQSLQALAKLGMQVVQWDVVAESGADNTNIEHARREAHLVASQVKPGSILLFHANLVPKGSAQLLRETVTELRRRGYNFVSVSTLLGMGVPQRTMNGYFTSPGDNKALDSKFGVDGTGRHTPFNGE</sequence>
<evidence type="ECO:0000256" key="2">
    <source>
        <dbReference type="SAM" id="SignalP"/>
    </source>
</evidence>
<dbReference type="PROSITE" id="PS51677">
    <property type="entry name" value="NODB"/>
    <property type="match status" value="1"/>
</dbReference>
<evidence type="ECO:0000259" key="3">
    <source>
        <dbReference type="PROSITE" id="PS51677"/>
    </source>
</evidence>
<feature type="compositionally biased region" description="Low complexity" evidence="1">
    <location>
        <begin position="46"/>
        <end position="57"/>
    </location>
</feature>
<dbReference type="AlphaFoldDB" id="A0A212KJK2"/>
<feature type="chain" id="PRO_5012532878" description="NodB homology domain-containing protein" evidence="2">
    <location>
        <begin position="35"/>
        <end position="352"/>
    </location>
</feature>
<dbReference type="GO" id="GO:0016810">
    <property type="term" value="F:hydrolase activity, acting on carbon-nitrogen (but not peptide) bonds"/>
    <property type="evidence" value="ECO:0007669"/>
    <property type="project" value="InterPro"/>
</dbReference>
<feature type="region of interest" description="Disordered" evidence="1">
    <location>
        <begin position="46"/>
        <end position="79"/>
    </location>
</feature>
<gene>
    <name evidence="4" type="ORF">KM92DES2_20225</name>
</gene>
<dbReference type="PANTHER" id="PTHR10587">
    <property type="entry name" value="GLYCOSYL TRANSFERASE-RELATED"/>
    <property type="match status" value="1"/>
</dbReference>
<dbReference type="GO" id="GO:0005975">
    <property type="term" value="P:carbohydrate metabolic process"/>
    <property type="evidence" value="ECO:0007669"/>
    <property type="project" value="InterPro"/>
</dbReference>
<dbReference type="SUPFAM" id="SSF88713">
    <property type="entry name" value="Glycoside hydrolase/deacetylase"/>
    <property type="match status" value="1"/>
</dbReference>
<dbReference type="RefSeq" id="WP_215647849.1">
    <property type="nucleotide sequence ID" value="NZ_LT598928.1"/>
</dbReference>
<keyword evidence="2" id="KW-0732">Signal</keyword>
<feature type="domain" description="NodB homology" evidence="3">
    <location>
        <begin position="101"/>
        <end position="306"/>
    </location>
</feature>
<protein>
    <recommendedName>
        <fullName evidence="3">NodB homology domain-containing protein</fullName>
    </recommendedName>
</protein>
<organism evidence="4">
    <name type="scientific">uncultured Desulfovibrio sp</name>
    <dbReference type="NCBI Taxonomy" id="167968"/>
    <lineage>
        <taxon>Bacteria</taxon>
        <taxon>Pseudomonadati</taxon>
        <taxon>Thermodesulfobacteriota</taxon>
        <taxon>Desulfovibrionia</taxon>
        <taxon>Desulfovibrionales</taxon>
        <taxon>Desulfovibrionaceae</taxon>
        <taxon>Desulfovibrio</taxon>
        <taxon>environmental samples</taxon>
    </lineage>
</organism>
<feature type="signal peptide" evidence="2">
    <location>
        <begin position="1"/>
        <end position="34"/>
    </location>
</feature>
<dbReference type="InterPro" id="IPR002509">
    <property type="entry name" value="NODB_dom"/>
</dbReference>
<reference evidence="4" key="1">
    <citation type="submission" date="2016-04" db="EMBL/GenBank/DDBJ databases">
        <authorList>
            <person name="Evans L.H."/>
            <person name="Alamgir A."/>
            <person name="Owens N."/>
            <person name="Weber N.D."/>
            <person name="Virtaneva K."/>
            <person name="Barbian K."/>
            <person name="Babar A."/>
            <person name="Rosenke K."/>
        </authorList>
    </citation>
    <scope>NUCLEOTIDE SEQUENCE</scope>
    <source>
        <strain evidence="4">92-2</strain>
    </source>
</reference>
<accession>A0A212KJK2</accession>
<evidence type="ECO:0000256" key="1">
    <source>
        <dbReference type="SAM" id="MobiDB-lite"/>
    </source>
</evidence>
<dbReference type="Gene3D" id="3.20.20.370">
    <property type="entry name" value="Glycoside hydrolase/deacetylase"/>
    <property type="match status" value="1"/>
</dbReference>
<proteinExistence type="predicted"/>
<dbReference type="Pfam" id="PF01522">
    <property type="entry name" value="Polysacc_deac_1"/>
    <property type="match status" value="1"/>
</dbReference>
<dbReference type="EMBL" id="FLUP01000002">
    <property type="protein sequence ID" value="SBW11893.1"/>
    <property type="molecule type" value="Genomic_DNA"/>
</dbReference>
<evidence type="ECO:0000313" key="4">
    <source>
        <dbReference type="EMBL" id="SBW11893.1"/>
    </source>
</evidence>